<accession>A0A9P5UF62</accession>
<sequence>MLNIFEHGPDAINSEDEFGVEHSDSDSDDARSEESNPNTRGKFLWLILEIPFITFIDSDAFNPFDGLLNKRPHTDHVSSREWFPWPNRTACTLDILMHLPRSVFSVRQLELFVWLLKINGVEDVTSVKTMKDLDSRLQKLYGIQTYKYKGAFGHTYYVNSLADIISQKLLFYPEDRATKNVSEARQFARWLDEIPDDELGPMARIHGEDYYIFEPCMLRSGLIYMPHRWFQRQGHFYARCWRMEQVARRSGKVSWRVLKGDGKITISEDELLLSFPGLVKNQSDYPDLADVTQIEDVIDTSSTPPKLEPWALTDPQLGNRWRERANGAQCLLFPIWLYCDDTSGNTSKRWNEHNSYLFTPAGLEREESSKEYNVHFLSTSNTAPPLEMLDGVADQLEDCQENGIWAWDLETESPVLLLVCVLALLGDNPMQSEFACHIGLRGKYFCRTCWVKGQDVNNEPHEKPAKKPAGGRGFNSEGSDAGSAHSQDSQVWKNMISRVQAFVKPGTPRTKTETIEALDSQLTEAKTPSSTNRVKTKRTATGIKDTYQSFFIDRLLNAGKRRQGGVTQGALQNEIGKLPNQTTSPVLRIRGLNAHSDTPVEILHVVLLGFVKYLWRDVIENQIKLNPDKKKELAARLSSFDVEGLGLQSKLAGDTLVEHYGSLTGSDFRKICQVAPFVLKEFVNKECYETWVVLSKLIPLIWQPEIENLDTYLISLKHGIDQFLLHTAKWSTRWFNKPKFHILVHLPEHIRRFGPAMLFATEVFESFNAIIRAKSVHSNRLAPSRDIAWAFAKHNRIRHMLSGGKFENPLLPQAGRTTQVQWYFRNGLYSRDHWTTVGQSPLDVAAHSHTVASYLGLAQKQSPPSRMAPGGVTLYSEEERELGTYRTAKHFFLGNGDRCFISTYALCRDSCMAHLSNNGVAVVQVLEALHCKRRELVSKTVHSVLVEPMRVGTAASTQGMPCIAASGTYFVVSPKAILCTVNVQHDCSKHRCAVELSQPVFQEHEKTTLLKGVVKHQGDLRDLLLNTAQMRDVKYLQRFRIPEPTLYDNVLEESSAREWRARHEAETAAPSTAQGLRSRAGPSYVASNASSSRASTSPALSPAYPSYGVDLRVAPMTPLRTHPEPTAAGPSGLQQEGGFSRPDMWGQQMDYE</sequence>
<feature type="region of interest" description="Disordered" evidence="1">
    <location>
        <begin position="1"/>
        <end position="37"/>
    </location>
</feature>
<feature type="compositionally biased region" description="Basic and acidic residues" evidence="1">
    <location>
        <begin position="19"/>
        <end position="34"/>
    </location>
</feature>
<protein>
    <submittedName>
        <fullName evidence="2">Uncharacterized protein</fullName>
    </submittedName>
</protein>
<dbReference type="EMBL" id="JADNRY010000005">
    <property type="protein sequence ID" value="KAF9076936.1"/>
    <property type="molecule type" value="Genomic_DNA"/>
</dbReference>
<evidence type="ECO:0000256" key="1">
    <source>
        <dbReference type="SAM" id="MobiDB-lite"/>
    </source>
</evidence>
<name>A0A9P5UF62_9AGAR</name>
<gene>
    <name evidence="2" type="ORF">BDP27DRAFT_1209356</name>
</gene>
<keyword evidence="3" id="KW-1185">Reference proteome</keyword>
<organism evidence="2 3">
    <name type="scientific">Rhodocollybia butyracea</name>
    <dbReference type="NCBI Taxonomy" id="206335"/>
    <lineage>
        <taxon>Eukaryota</taxon>
        <taxon>Fungi</taxon>
        <taxon>Dikarya</taxon>
        <taxon>Basidiomycota</taxon>
        <taxon>Agaricomycotina</taxon>
        <taxon>Agaricomycetes</taxon>
        <taxon>Agaricomycetidae</taxon>
        <taxon>Agaricales</taxon>
        <taxon>Marasmiineae</taxon>
        <taxon>Omphalotaceae</taxon>
        <taxon>Rhodocollybia</taxon>
    </lineage>
</organism>
<evidence type="ECO:0000313" key="3">
    <source>
        <dbReference type="Proteomes" id="UP000772434"/>
    </source>
</evidence>
<evidence type="ECO:0000313" key="2">
    <source>
        <dbReference type="EMBL" id="KAF9076936.1"/>
    </source>
</evidence>
<dbReference type="PANTHER" id="PTHR31912">
    <property type="entry name" value="IP13529P"/>
    <property type="match status" value="1"/>
</dbReference>
<feature type="compositionally biased region" description="Low complexity" evidence="1">
    <location>
        <begin position="1082"/>
        <end position="1102"/>
    </location>
</feature>
<feature type="region of interest" description="Disordered" evidence="1">
    <location>
        <begin position="456"/>
        <end position="489"/>
    </location>
</feature>
<dbReference type="Proteomes" id="UP000772434">
    <property type="component" value="Unassembled WGS sequence"/>
</dbReference>
<comment type="caution">
    <text evidence="2">The sequence shown here is derived from an EMBL/GenBank/DDBJ whole genome shotgun (WGS) entry which is preliminary data.</text>
</comment>
<proteinExistence type="predicted"/>
<dbReference type="OrthoDB" id="2246127at2759"/>
<reference evidence="2" key="1">
    <citation type="submission" date="2020-11" db="EMBL/GenBank/DDBJ databases">
        <authorList>
            <consortium name="DOE Joint Genome Institute"/>
            <person name="Ahrendt S."/>
            <person name="Riley R."/>
            <person name="Andreopoulos W."/>
            <person name="Labutti K."/>
            <person name="Pangilinan J."/>
            <person name="Ruiz-Duenas F.J."/>
            <person name="Barrasa J.M."/>
            <person name="Sanchez-Garcia M."/>
            <person name="Camarero S."/>
            <person name="Miyauchi S."/>
            <person name="Serrano A."/>
            <person name="Linde D."/>
            <person name="Babiker R."/>
            <person name="Drula E."/>
            <person name="Ayuso-Fernandez I."/>
            <person name="Pacheco R."/>
            <person name="Padilla G."/>
            <person name="Ferreira P."/>
            <person name="Barriuso J."/>
            <person name="Kellner H."/>
            <person name="Castanera R."/>
            <person name="Alfaro M."/>
            <person name="Ramirez L."/>
            <person name="Pisabarro A.G."/>
            <person name="Kuo A."/>
            <person name="Tritt A."/>
            <person name="Lipzen A."/>
            <person name="He G."/>
            <person name="Yan M."/>
            <person name="Ng V."/>
            <person name="Cullen D."/>
            <person name="Martin F."/>
            <person name="Rosso M.-N."/>
            <person name="Henrissat B."/>
            <person name="Hibbett D."/>
            <person name="Martinez A.T."/>
            <person name="Grigoriev I.V."/>
        </authorList>
    </citation>
    <scope>NUCLEOTIDE SEQUENCE</scope>
    <source>
        <strain evidence="2">AH 40177</strain>
    </source>
</reference>
<feature type="region of interest" description="Disordered" evidence="1">
    <location>
        <begin position="1117"/>
        <end position="1152"/>
    </location>
</feature>
<feature type="region of interest" description="Disordered" evidence="1">
    <location>
        <begin position="1061"/>
        <end position="1102"/>
    </location>
</feature>
<dbReference type="PANTHER" id="PTHR31912:SF34">
    <property type="entry name" value="NOTOCHORD-RELATED PROTEIN"/>
    <property type="match status" value="1"/>
</dbReference>
<dbReference type="AlphaFoldDB" id="A0A9P5UF62"/>